<dbReference type="InterPro" id="IPR011050">
    <property type="entry name" value="Pectin_lyase_fold/virulence"/>
</dbReference>
<keyword evidence="3" id="KW-1185">Reference proteome</keyword>
<organism evidence="2 3">
    <name type="scientific">Noviherbaspirillum suwonense</name>
    <dbReference type="NCBI Taxonomy" id="1224511"/>
    <lineage>
        <taxon>Bacteria</taxon>
        <taxon>Pseudomonadati</taxon>
        <taxon>Pseudomonadota</taxon>
        <taxon>Betaproteobacteria</taxon>
        <taxon>Burkholderiales</taxon>
        <taxon>Oxalobacteraceae</taxon>
        <taxon>Noviherbaspirillum</taxon>
    </lineage>
</organism>
<dbReference type="Proteomes" id="UP001158049">
    <property type="component" value="Unassembled WGS sequence"/>
</dbReference>
<comment type="caution">
    <text evidence="2">The sequence shown here is derived from an EMBL/GenBank/DDBJ whole genome shotgun (WGS) entry which is preliminary data.</text>
</comment>
<dbReference type="Pfam" id="PF13229">
    <property type="entry name" value="Beta_helix"/>
    <property type="match status" value="1"/>
</dbReference>
<evidence type="ECO:0000313" key="2">
    <source>
        <dbReference type="EMBL" id="SMP56967.1"/>
    </source>
</evidence>
<reference evidence="2 3" key="1">
    <citation type="submission" date="2017-05" db="EMBL/GenBank/DDBJ databases">
        <authorList>
            <person name="Varghese N."/>
            <person name="Submissions S."/>
        </authorList>
    </citation>
    <scope>NUCLEOTIDE SEQUENCE [LARGE SCALE GENOMIC DNA]</scope>
    <source>
        <strain evidence="2 3">DSM 26001</strain>
    </source>
</reference>
<protein>
    <submittedName>
        <fullName evidence="2">Right handed beta helix region</fullName>
    </submittedName>
</protein>
<name>A0ABY1Q3R3_9BURK</name>
<sequence>MPYRAMNHDPRRRMRIGGRPCRLLLAALLALAAGAGLAGEIIQVGGKSQVRTIAEAAALAGNGDTVVIAPGDYYGDVAVWKQDQLTIRAGAGGRVRLIAAGSHVQGKGTWVIGGGRITVEDIDFRGARTPRRNGAAIVLESGHLVVRRCSFRDNENGLLATDGDGVLEIENSEFGENGDGSGSTHQLNVGSIRSLKVTGSYVHQARKGSLLRSRAAENHIFYNRLTDEVGGESSLELDFPNGGLAYLVGNIIEQSATTGNPAIISFGAEGYASPASALYLASNTIIDDRPTNGVMLRVQPGVQQVQAINNLVVGSAKLEGGEIKDWRDKVKDLARAVYSQDRSAPRPGPAIKGSFVNNINVDWTVLALPMRYDYRLLSGSDIEAKFVAPDDVNGVSLTPKFEYVHPAATRPLAAKPGVQGALQTMAAARRAN</sequence>
<dbReference type="InterPro" id="IPR012334">
    <property type="entry name" value="Pectin_lyas_fold"/>
</dbReference>
<dbReference type="EMBL" id="FXUL01000005">
    <property type="protein sequence ID" value="SMP56967.1"/>
    <property type="molecule type" value="Genomic_DNA"/>
</dbReference>
<proteinExistence type="predicted"/>
<evidence type="ECO:0000259" key="1">
    <source>
        <dbReference type="Pfam" id="PF13229"/>
    </source>
</evidence>
<evidence type="ECO:0000313" key="3">
    <source>
        <dbReference type="Proteomes" id="UP001158049"/>
    </source>
</evidence>
<dbReference type="Gene3D" id="2.160.20.10">
    <property type="entry name" value="Single-stranded right-handed beta-helix, Pectin lyase-like"/>
    <property type="match status" value="1"/>
</dbReference>
<gene>
    <name evidence="2" type="ORF">SAMN06295970_10518</name>
</gene>
<dbReference type="InterPro" id="IPR039448">
    <property type="entry name" value="Beta_helix"/>
</dbReference>
<dbReference type="SUPFAM" id="SSF51126">
    <property type="entry name" value="Pectin lyase-like"/>
    <property type="match status" value="1"/>
</dbReference>
<accession>A0ABY1Q3R3</accession>
<feature type="domain" description="Right handed beta helix" evidence="1">
    <location>
        <begin position="103"/>
        <end position="220"/>
    </location>
</feature>